<dbReference type="GO" id="GO:0051205">
    <property type="term" value="P:protein insertion into membrane"/>
    <property type="evidence" value="ECO:0007669"/>
    <property type="project" value="TreeGrafter"/>
</dbReference>
<dbReference type="GO" id="GO:0032977">
    <property type="term" value="F:membrane insertase activity"/>
    <property type="evidence" value="ECO:0007669"/>
    <property type="project" value="InterPro"/>
</dbReference>
<evidence type="ECO:0000256" key="17">
    <source>
        <dbReference type="SAM" id="MobiDB-lite"/>
    </source>
</evidence>
<evidence type="ECO:0000256" key="2">
    <source>
        <dbReference type="ARBA" id="ARBA00010527"/>
    </source>
</evidence>
<evidence type="ECO:0000256" key="5">
    <source>
        <dbReference type="ARBA" id="ARBA00022475"/>
    </source>
</evidence>
<evidence type="ECO:0000256" key="13">
    <source>
        <dbReference type="ARBA" id="ARBA00031538"/>
    </source>
</evidence>
<dbReference type="RefSeq" id="WP_097329196.1">
    <property type="nucleotide sequence ID" value="NZ_OBDY01000053.1"/>
</dbReference>
<dbReference type="CDD" id="cd20070">
    <property type="entry name" value="5TM_YidC_Alb3"/>
    <property type="match status" value="1"/>
</dbReference>
<evidence type="ECO:0000256" key="7">
    <source>
        <dbReference type="ARBA" id="ARBA00022927"/>
    </source>
</evidence>
<feature type="transmembrane region" description="Helical" evidence="18">
    <location>
        <begin position="30"/>
        <end position="50"/>
    </location>
</feature>
<dbReference type="PANTHER" id="PTHR12428:SF65">
    <property type="entry name" value="CYTOCHROME C OXIDASE ASSEMBLY PROTEIN COX18, MITOCHONDRIAL"/>
    <property type="match status" value="1"/>
</dbReference>
<evidence type="ECO:0000256" key="3">
    <source>
        <dbReference type="ARBA" id="ARBA00015325"/>
    </source>
</evidence>
<dbReference type="PANTHER" id="PTHR12428">
    <property type="entry name" value="OXA1"/>
    <property type="match status" value="1"/>
</dbReference>
<protein>
    <recommendedName>
        <fullName evidence="3">Membrane protein insertase YidC</fullName>
    </recommendedName>
    <alternativeName>
        <fullName evidence="15">Foldase YidC</fullName>
    </alternativeName>
    <alternativeName>
        <fullName evidence="14">Membrane integrase YidC</fullName>
    </alternativeName>
    <alternativeName>
        <fullName evidence="13">Membrane protein YidC</fullName>
    </alternativeName>
</protein>
<evidence type="ECO:0000256" key="18">
    <source>
        <dbReference type="SAM" id="Phobius"/>
    </source>
</evidence>
<keyword evidence="8 18" id="KW-1133">Transmembrane helix</keyword>
<feature type="transmembrane region" description="Helical" evidence="18">
    <location>
        <begin position="188"/>
        <end position="213"/>
    </location>
</feature>
<sequence>MSAVYTAISAVLLFWHALWERVLSSPDWPWILGIVFLVLTIRVLLLPLAVRQVKSQHAVQALLPRVRELGNDPEAVAALYRSEKVSPFAGFLPLLVQIPVFIGLLHVLRHIKPGSTMATLYGWTQTQFDSAAHAELLGAPIAATFGHHLGAPALTVQLVTAALIAVMIVTTYLSTRMSIQGDGLVQRLMLYGIPASLLISGVIFPLGVIVYWVTQNLFGLAQQAWIRRRYPMPGEPPRGADGDKARSQGATG</sequence>
<evidence type="ECO:0000256" key="10">
    <source>
        <dbReference type="ARBA" id="ARBA00023186"/>
    </source>
</evidence>
<dbReference type="GO" id="GO:0005886">
    <property type="term" value="C:plasma membrane"/>
    <property type="evidence" value="ECO:0007669"/>
    <property type="project" value="UniProtKB-SubCell"/>
</dbReference>
<dbReference type="EMBL" id="OBDY01000053">
    <property type="protein sequence ID" value="SNY74739.1"/>
    <property type="molecule type" value="Genomic_DNA"/>
</dbReference>
<feature type="transmembrane region" description="Helical" evidence="18">
    <location>
        <begin position="154"/>
        <end position="176"/>
    </location>
</feature>
<keyword evidence="7" id="KW-0653">Protein transport</keyword>
<keyword evidence="6 16" id="KW-0812">Transmembrane</keyword>
<evidence type="ECO:0000256" key="6">
    <source>
        <dbReference type="ARBA" id="ARBA00022692"/>
    </source>
</evidence>
<evidence type="ECO:0000256" key="1">
    <source>
        <dbReference type="ARBA" id="ARBA00004651"/>
    </source>
</evidence>
<keyword evidence="9 18" id="KW-0472">Membrane</keyword>
<feature type="region of interest" description="Disordered" evidence="17">
    <location>
        <begin position="232"/>
        <end position="252"/>
    </location>
</feature>
<dbReference type="Pfam" id="PF02096">
    <property type="entry name" value="60KD_IMP"/>
    <property type="match status" value="1"/>
</dbReference>
<keyword evidence="5" id="KW-1003">Cell membrane</keyword>
<keyword evidence="21" id="KW-1185">Reference proteome</keyword>
<dbReference type="InterPro" id="IPR001708">
    <property type="entry name" value="YidC/ALB3/OXA1/COX18"/>
</dbReference>
<evidence type="ECO:0000256" key="11">
    <source>
        <dbReference type="ARBA" id="ARBA00025034"/>
    </source>
</evidence>
<reference evidence="20 21" key="1">
    <citation type="submission" date="2017-09" db="EMBL/GenBank/DDBJ databases">
        <authorList>
            <person name="Ehlers B."/>
            <person name="Leendertz F.H."/>
        </authorList>
    </citation>
    <scope>NUCLEOTIDE SEQUENCE [LARGE SCALE GENOMIC DNA]</scope>
    <source>
        <strain evidence="20 21">CGMCC 4.6857</strain>
    </source>
</reference>
<evidence type="ECO:0000313" key="20">
    <source>
        <dbReference type="EMBL" id="SNY74739.1"/>
    </source>
</evidence>
<keyword evidence="4" id="KW-0813">Transport</keyword>
<dbReference type="InterPro" id="IPR028055">
    <property type="entry name" value="YidC/Oxa/ALB_C"/>
</dbReference>
<dbReference type="InterPro" id="IPR047196">
    <property type="entry name" value="YidC_ALB_C"/>
</dbReference>
<feature type="transmembrane region" description="Helical" evidence="18">
    <location>
        <begin position="88"/>
        <end position="108"/>
    </location>
</feature>
<organism evidence="20 21">
    <name type="scientific">Paractinoplanes atraurantiacus</name>
    <dbReference type="NCBI Taxonomy" id="1036182"/>
    <lineage>
        <taxon>Bacteria</taxon>
        <taxon>Bacillati</taxon>
        <taxon>Actinomycetota</taxon>
        <taxon>Actinomycetes</taxon>
        <taxon>Micromonosporales</taxon>
        <taxon>Micromonosporaceae</taxon>
        <taxon>Paractinoplanes</taxon>
    </lineage>
</organism>
<evidence type="ECO:0000256" key="14">
    <source>
        <dbReference type="ARBA" id="ARBA00033245"/>
    </source>
</evidence>
<gene>
    <name evidence="20" type="ORF">SAMN05421748_1535</name>
</gene>
<proteinExistence type="inferred from homology"/>
<dbReference type="GO" id="GO:0015031">
    <property type="term" value="P:protein transport"/>
    <property type="evidence" value="ECO:0007669"/>
    <property type="project" value="UniProtKB-KW"/>
</dbReference>
<feature type="domain" description="Membrane insertase YidC/Oxa/ALB C-terminal" evidence="19">
    <location>
        <begin position="30"/>
        <end position="228"/>
    </location>
</feature>
<evidence type="ECO:0000256" key="8">
    <source>
        <dbReference type="ARBA" id="ARBA00022989"/>
    </source>
</evidence>
<evidence type="ECO:0000256" key="4">
    <source>
        <dbReference type="ARBA" id="ARBA00022448"/>
    </source>
</evidence>
<evidence type="ECO:0000313" key="21">
    <source>
        <dbReference type="Proteomes" id="UP000219612"/>
    </source>
</evidence>
<keyword evidence="10" id="KW-0143">Chaperone</keyword>
<comment type="subcellular location">
    <subcellularLocation>
        <location evidence="1">Cell membrane</location>
        <topology evidence="1">Multi-pass membrane protein</topology>
    </subcellularLocation>
    <subcellularLocation>
        <location evidence="16">Membrane</location>
        <topology evidence="16">Multi-pass membrane protein</topology>
    </subcellularLocation>
</comment>
<dbReference type="AlphaFoldDB" id="A0A285KQ33"/>
<dbReference type="NCBIfam" id="TIGR03592">
    <property type="entry name" value="yidC_oxa1_cterm"/>
    <property type="match status" value="1"/>
</dbReference>
<evidence type="ECO:0000256" key="16">
    <source>
        <dbReference type="RuleBase" id="RU003945"/>
    </source>
</evidence>
<comment type="similarity">
    <text evidence="2">Belongs to the OXA1/ALB3/YidC family. Type 1 subfamily.</text>
</comment>
<name>A0A285KQ33_9ACTN</name>
<evidence type="ECO:0000256" key="12">
    <source>
        <dbReference type="ARBA" id="ARBA00026028"/>
    </source>
</evidence>
<evidence type="ECO:0000259" key="19">
    <source>
        <dbReference type="Pfam" id="PF02096"/>
    </source>
</evidence>
<dbReference type="OrthoDB" id="9780552at2"/>
<evidence type="ECO:0000256" key="15">
    <source>
        <dbReference type="ARBA" id="ARBA00033342"/>
    </source>
</evidence>
<evidence type="ECO:0000256" key="9">
    <source>
        <dbReference type="ARBA" id="ARBA00023136"/>
    </source>
</evidence>
<accession>A0A285KQ33</accession>
<comment type="subunit">
    <text evidence="12">Interacts with the Sec translocase complex via SecD. Specifically interacts with transmembrane segments of nascent integral membrane proteins during membrane integration.</text>
</comment>
<comment type="function">
    <text evidence="11">Required for the insertion and/or proper folding and/or complex formation of integral membrane proteins into the membrane. Involved in integration of membrane proteins that insert both dependently and independently of the Sec translocase complex, as well as at least some lipoproteins. Aids folding of multispanning membrane proteins.</text>
</comment>
<dbReference type="Proteomes" id="UP000219612">
    <property type="component" value="Unassembled WGS sequence"/>
</dbReference>